<feature type="compositionally biased region" description="Polar residues" evidence="1">
    <location>
        <begin position="292"/>
        <end position="302"/>
    </location>
</feature>
<dbReference type="InParanoid" id="W4K4E1"/>
<sequence>MPSLSDHIDRLANTAKSIRSAATAIASSAAPIGNAFTAAVLDTPLGDLIRDADPSELGLFTLLPPAPVARHPGTREPDPMGPPAEIARVEVVSATPLRKHPTVRREDVLRPKEPEPEVYAEAALKYLERYWSIRPMPRAQSQVTAILEQLYEIRQNMKSLDHALQQAKTAGPSDLPGSPKSLANEEEQRIHDLNTRIKQLQARKETLQKKRSAPRHLGKAKATRAPLPEPSPSTPKADVQEDMFWGTPGGPLRTPARTLQFNDLLLNEQVDLGDVTSSFASPVSAVRGRSISCPSSSLSMQELSVDEPEEHIDPVQEPEPERVEEPDVTMQPRSPDSDNGEPEQDAEDDNTIIFNTQNTPPPSVPPDANDPSEVEIVPPTPLRPRVNPANTTPSRSARRPKVRITNEVERITSKIWATVGDLIMPGHPFDTSGSGVHRPPHAKETIAHLQSLASQIPEPPSPTASSLSSVTNTTNPSGKPNLAQILTAHMLLALLSSPPNFALPLTKLKEVLSAKNAASGSTGILSNQVSTRVLYGCVAKRLVKIDRGGGEQVVRFDV</sequence>
<evidence type="ECO:0000313" key="3">
    <source>
        <dbReference type="Proteomes" id="UP000030671"/>
    </source>
</evidence>
<dbReference type="Proteomes" id="UP000030671">
    <property type="component" value="Unassembled WGS sequence"/>
</dbReference>
<keyword evidence="3" id="KW-1185">Reference proteome</keyword>
<dbReference type="KEGG" id="hir:HETIRDRAFT_427618"/>
<feature type="region of interest" description="Disordered" evidence="1">
    <location>
        <begin position="203"/>
        <end position="240"/>
    </location>
</feature>
<feature type="region of interest" description="Disordered" evidence="1">
    <location>
        <begin position="283"/>
        <end position="401"/>
    </location>
</feature>
<dbReference type="EMBL" id="KI925459">
    <property type="protein sequence ID" value="ETW80614.1"/>
    <property type="molecule type" value="Genomic_DNA"/>
</dbReference>
<evidence type="ECO:0000313" key="2">
    <source>
        <dbReference type="EMBL" id="ETW80614.1"/>
    </source>
</evidence>
<proteinExistence type="predicted"/>
<gene>
    <name evidence="2" type="ORF">HETIRDRAFT_427618</name>
</gene>
<dbReference type="eggNOG" id="ENOG502SD4Q">
    <property type="taxonomic scope" value="Eukaryota"/>
</dbReference>
<dbReference type="RefSeq" id="XP_009547341.1">
    <property type="nucleotide sequence ID" value="XM_009549046.1"/>
</dbReference>
<dbReference type="OrthoDB" id="3262547at2759"/>
<feature type="region of interest" description="Disordered" evidence="1">
    <location>
        <begin position="165"/>
        <end position="186"/>
    </location>
</feature>
<dbReference type="HOGENOM" id="CLU_035832_0_0_1"/>
<organism evidence="2 3">
    <name type="scientific">Heterobasidion irregulare (strain TC 32-1)</name>
    <dbReference type="NCBI Taxonomy" id="747525"/>
    <lineage>
        <taxon>Eukaryota</taxon>
        <taxon>Fungi</taxon>
        <taxon>Dikarya</taxon>
        <taxon>Basidiomycota</taxon>
        <taxon>Agaricomycotina</taxon>
        <taxon>Agaricomycetes</taxon>
        <taxon>Russulales</taxon>
        <taxon>Bondarzewiaceae</taxon>
        <taxon>Heterobasidion</taxon>
        <taxon>Heterobasidion annosum species complex</taxon>
    </lineage>
</organism>
<dbReference type="AlphaFoldDB" id="W4K4E1"/>
<name>W4K4E1_HETIT</name>
<reference evidence="2 3" key="1">
    <citation type="journal article" date="2012" name="New Phytol.">
        <title>Insight into trade-off between wood decay and parasitism from the genome of a fungal forest pathogen.</title>
        <authorList>
            <person name="Olson A."/>
            <person name="Aerts A."/>
            <person name="Asiegbu F."/>
            <person name="Belbahri L."/>
            <person name="Bouzid O."/>
            <person name="Broberg A."/>
            <person name="Canback B."/>
            <person name="Coutinho P.M."/>
            <person name="Cullen D."/>
            <person name="Dalman K."/>
            <person name="Deflorio G."/>
            <person name="van Diepen L.T."/>
            <person name="Dunand C."/>
            <person name="Duplessis S."/>
            <person name="Durling M."/>
            <person name="Gonthier P."/>
            <person name="Grimwood J."/>
            <person name="Fossdal C.G."/>
            <person name="Hansson D."/>
            <person name="Henrissat B."/>
            <person name="Hietala A."/>
            <person name="Himmelstrand K."/>
            <person name="Hoffmeister D."/>
            <person name="Hogberg N."/>
            <person name="James T.Y."/>
            <person name="Karlsson M."/>
            <person name="Kohler A."/>
            <person name="Kues U."/>
            <person name="Lee Y.H."/>
            <person name="Lin Y.C."/>
            <person name="Lind M."/>
            <person name="Lindquist E."/>
            <person name="Lombard V."/>
            <person name="Lucas S."/>
            <person name="Lunden K."/>
            <person name="Morin E."/>
            <person name="Murat C."/>
            <person name="Park J."/>
            <person name="Raffaello T."/>
            <person name="Rouze P."/>
            <person name="Salamov A."/>
            <person name="Schmutz J."/>
            <person name="Solheim H."/>
            <person name="Stahlberg J."/>
            <person name="Velez H."/>
            <person name="de Vries R.P."/>
            <person name="Wiebenga A."/>
            <person name="Woodward S."/>
            <person name="Yakovlev I."/>
            <person name="Garbelotto M."/>
            <person name="Martin F."/>
            <person name="Grigoriev I.V."/>
            <person name="Stenlid J."/>
        </authorList>
    </citation>
    <scope>NUCLEOTIDE SEQUENCE [LARGE SCALE GENOMIC DNA]</scope>
    <source>
        <strain evidence="2 3">TC 32-1</strain>
    </source>
</reference>
<feature type="region of interest" description="Disordered" evidence="1">
    <location>
        <begin position="456"/>
        <end position="478"/>
    </location>
</feature>
<feature type="compositionally biased region" description="Basic and acidic residues" evidence="1">
    <location>
        <begin position="311"/>
        <end position="325"/>
    </location>
</feature>
<feature type="compositionally biased region" description="Basic residues" evidence="1">
    <location>
        <begin position="209"/>
        <end position="222"/>
    </location>
</feature>
<protein>
    <submittedName>
        <fullName evidence="2">Uncharacterized protein</fullName>
    </submittedName>
</protein>
<dbReference type="GeneID" id="20674219"/>
<evidence type="ECO:0000256" key="1">
    <source>
        <dbReference type="SAM" id="MobiDB-lite"/>
    </source>
</evidence>
<accession>W4K4E1</accession>
<feature type="compositionally biased region" description="Acidic residues" evidence="1">
    <location>
        <begin position="338"/>
        <end position="350"/>
    </location>
</feature>
<feature type="compositionally biased region" description="Polar residues" evidence="1">
    <location>
        <begin position="463"/>
        <end position="478"/>
    </location>
</feature>